<evidence type="ECO:0000256" key="2">
    <source>
        <dbReference type="ARBA" id="ARBA00008914"/>
    </source>
</evidence>
<evidence type="ECO:0000256" key="4">
    <source>
        <dbReference type="ARBA" id="ARBA00022692"/>
    </source>
</evidence>
<dbReference type="InterPro" id="IPR036737">
    <property type="entry name" value="OmpA-like_sf"/>
</dbReference>
<evidence type="ECO:0000313" key="10">
    <source>
        <dbReference type="EMBL" id="MBU2786974.1"/>
    </source>
</evidence>
<dbReference type="GO" id="GO:0005886">
    <property type="term" value="C:plasma membrane"/>
    <property type="evidence" value="ECO:0007669"/>
    <property type="project" value="UniProtKB-SubCell"/>
</dbReference>
<evidence type="ECO:0000259" key="9">
    <source>
        <dbReference type="PROSITE" id="PS51123"/>
    </source>
</evidence>
<evidence type="ECO:0000313" key="11">
    <source>
        <dbReference type="Proteomes" id="UP001197378"/>
    </source>
</evidence>
<name>A0AAE2YMQ8_9PROT</name>
<dbReference type="Pfam" id="PF13677">
    <property type="entry name" value="MotB_plug"/>
    <property type="match status" value="1"/>
</dbReference>
<dbReference type="Gene3D" id="3.30.1330.60">
    <property type="entry name" value="OmpA-like domain"/>
    <property type="match status" value="1"/>
</dbReference>
<dbReference type="PANTHER" id="PTHR30329">
    <property type="entry name" value="STATOR ELEMENT OF FLAGELLAR MOTOR COMPLEX"/>
    <property type="match status" value="1"/>
</dbReference>
<dbReference type="Pfam" id="PF00691">
    <property type="entry name" value="OmpA"/>
    <property type="match status" value="1"/>
</dbReference>
<keyword evidence="3" id="KW-1003">Cell membrane</keyword>
<dbReference type="InterPro" id="IPR050330">
    <property type="entry name" value="Bact_OuterMem_StrucFunc"/>
</dbReference>
<keyword evidence="5 8" id="KW-1133">Transmembrane helix</keyword>
<dbReference type="EMBL" id="JAAXYO010000029">
    <property type="protein sequence ID" value="MBU2786974.1"/>
    <property type="molecule type" value="Genomic_DNA"/>
</dbReference>
<dbReference type="RefSeq" id="WP_215871815.1">
    <property type="nucleotide sequence ID" value="NZ_JAAXYO010000029.1"/>
</dbReference>
<feature type="transmembrane region" description="Helical" evidence="8">
    <location>
        <begin position="28"/>
        <end position="47"/>
    </location>
</feature>
<dbReference type="InterPro" id="IPR006665">
    <property type="entry name" value="OmpA-like"/>
</dbReference>
<dbReference type="NCBIfam" id="NF006548">
    <property type="entry name" value="PRK09041.1"/>
    <property type="match status" value="1"/>
</dbReference>
<sequence length="310" mass="33293">MAEGKKDQPIVIKRIKKGGGSHGGAWKIAYADFITALMAFFLLMWLLGSTTKATLQGIANWFKNPERVSLMGGPGTGSSNSILNGGGSNLNKTVGEVQRGEKQQVLPSPQPPGAEAQAIDRHNLAHLQQELEAQIRENPALAAFRKQLLINITPEGLRIQVVDSAKRPMFPNGSTDLEPYARAIFEAIAPTLNTLPNRVSITGHTDALQYLNGGRGYSNFNLSAGRANAVRQVMVQHGLAEAKILRVMGMGSAVLFDRQNPDSPLNRRVTIVVLSNTAADRIIKNQQAVMNVSAPSSANDALRSVAAARS</sequence>
<keyword evidence="6 7" id="KW-0472">Membrane</keyword>
<dbReference type="PROSITE" id="PS51123">
    <property type="entry name" value="OMPA_2"/>
    <property type="match status" value="1"/>
</dbReference>
<dbReference type="InterPro" id="IPR025713">
    <property type="entry name" value="MotB-like_N_dom"/>
</dbReference>
<dbReference type="SUPFAM" id="SSF103088">
    <property type="entry name" value="OmpA-like"/>
    <property type="match status" value="1"/>
</dbReference>
<evidence type="ECO:0000256" key="3">
    <source>
        <dbReference type="ARBA" id="ARBA00022475"/>
    </source>
</evidence>
<proteinExistence type="inferred from homology"/>
<evidence type="ECO:0000256" key="5">
    <source>
        <dbReference type="ARBA" id="ARBA00022989"/>
    </source>
</evidence>
<comment type="caution">
    <text evidence="10">The sequence shown here is derived from an EMBL/GenBank/DDBJ whole genome shotgun (WGS) entry which is preliminary data.</text>
</comment>
<keyword evidence="10" id="KW-0966">Cell projection</keyword>
<evidence type="ECO:0000256" key="7">
    <source>
        <dbReference type="PROSITE-ProRule" id="PRU00473"/>
    </source>
</evidence>
<keyword evidence="10" id="KW-0282">Flagellum</keyword>
<keyword evidence="11" id="KW-1185">Reference proteome</keyword>
<dbReference type="Proteomes" id="UP001197378">
    <property type="component" value="Unassembled WGS sequence"/>
</dbReference>
<dbReference type="CDD" id="cd07185">
    <property type="entry name" value="OmpA_C-like"/>
    <property type="match status" value="1"/>
</dbReference>
<organism evidence="10 11">
    <name type="scientific">Igneacidithiobacillus copahuensis</name>
    <dbReference type="NCBI Taxonomy" id="2724909"/>
    <lineage>
        <taxon>Bacteria</taxon>
        <taxon>Pseudomonadati</taxon>
        <taxon>Pseudomonadota</taxon>
        <taxon>Acidithiobacillia</taxon>
        <taxon>Acidithiobacillales</taxon>
        <taxon>Acidithiobacillaceae</taxon>
        <taxon>Igneacidithiobacillus</taxon>
    </lineage>
</organism>
<comment type="similarity">
    <text evidence="2">Belongs to the MotB family.</text>
</comment>
<feature type="domain" description="OmpA-like" evidence="9">
    <location>
        <begin position="157"/>
        <end position="277"/>
    </location>
</feature>
<keyword evidence="4 8" id="KW-0812">Transmembrane</keyword>
<accession>A0AAE2YMQ8</accession>
<gene>
    <name evidence="10" type="primary">motB</name>
    <name evidence="10" type="ORF">HFQ13_01870</name>
</gene>
<protein>
    <submittedName>
        <fullName evidence="10">Flagellar motor protein MotB</fullName>
    </submittedName>
</protein>
<evidence type="ECO:0000256" key="6">
    <source>
        <dbReference type="ARBA" id="ARBA00023136"/>
    </source>
</evidence>
<keyword evidence="10" id="KW-0969">Cilium</keyword>
<comment type="subcellular location">
    <subcellularLocation>
        <location evidence="1">Cell membrane</location>
        <topology evidence="1">Single-pass membrane protein</topology>
    </subcellularLocation>
</comment>
<dbReference type="AlphaFoldDB" id="A0AAE2YMQ8"/>
<reference evidence="10" key="1">
    <citation type="journal article" date="2021" name="ISME J.">
        <title>Genomic evolution of the class Acidithiobacillia: deep-branching Proteobacteria living in extreme acidic conditions.</title>
        <authorList>
            <person name="Moya-Beltran A."/>
            <person name="Beard S."/>
            <person name="Rojas-Villalobos C."/>
            <person name="Issotta F."/>
            <person name="Gallardo Y."/>
            <person name="Ulloa R."/>
            <person name="Giaveno A."/>
            <person name="Degli Esposti M."/>
            <person name="Johnson D.B."/>
            <person name="Quatrini R."/>
        </authorList>
    </citation>
    <scope>NUCLEOTIDE SEQUENCE</scope>
    <source>
        <strain evidence="10">VAN18-1</strain>
    </source>
</reference>
<evidence type="ECO:0000256" key="8">
    <source>
        <dbReference type="SAM" id="Phobius"/>
    </source>
</evidence>
<dbReference type="PANTHER" id="PTHR30329:SF21">
    <property type="entry name" value="LIPOPROTEIN YIAD-RELATED"/>
    <property type="match status" value="1"/>
</dbReference>
<evidence type="ECO:0000256" key="1">
    <source>
        <dbReference type="ARBA" id="ARBA00004162"/>
    </source>
</evidence>